<gene>
    <name evidence="2" type="ORF">BJ875DRAFT_122899</name>
</gene>
<keyword evidence="1" id="KW-0812">Transmembrane</keyword>
<dbReference type="AlphaFoldDB" id="A0A9P8C2C8"/>
<evidence type="ECO:0000313" key="3">
    <source>
        <dbReference type="Proteomes" id="UP000824998"/>
    </source>
</evidence>
<name>A0A9P8C2C8_9HELO</name>
<keyword evidence="1" id="KW-0472">Membrane</keyword>
<accession>A0A9P8C2C8</accession>
<evidence type="ECO:0000313" key="2">
    <source>
        <dbReference type="EMBL" id="KAG9231328.1"/>
    </source>
</evidence>
<organism evidence="2 3">
    <name type="scientific">Amylocarpus encephaloides</name>
    <dbReference type="NCBI Taxonomy" id="45428"/>
    <lineage>
        <taxon>Eukaryota</taxon>
        <taxon>Fungi</taxon>
        <taxon>Dikarya</taxon>
        <taxon>Ascomycota</taxon>
        <taxon>Pezizomycotina</taxon>
        <taxon>Leotiomycetes</taxon>
        <taxon>Helotiales</taxon>
        <taxon>Helotiales incertae sedis</taxon>
        <taxon>Amylocarpus</taxon>
    </lineage>
</organism>
<evidence type="ECO:0000256" key="1">
    <source>
        <dbReference type="SAM" id="Phobius"/>
    </source>
</evidence>
<dbReference type="OrthoDB" id="3515641at2759"/>
<feature type="transmembrane region" description="Helical" evidence="1">
    <location>
        <begin position="120"/>
        <end position="143"/>
    </location>
</feature>
<feature type="transmembrane region" description="Helical" evidence="1">
    <location>
        <begin position="189"/>
        <end position="207"/>
    </location>
</feature>
<feature type="transmembrane region" description="Helical" evidence="1">
    <location>
        <begin position="636"/>
        <end position="669"/>
    </location>
</feature>
<keyword evidence="3" id="KW-1185">Reference proteome</keyword>
<keyword evidence="1" id="KW-1133">Transmembrane helix</keyword>
<comment type="caution">
    <text evidence="2">The sequence shown here is derived from an EMBL/GenBank/DDBJ whole genome shotgun (WGS) entry which is preliminary data.</text>
</comment>
<proteinExistence type="predicted"/>
<reference evidence="2" key="1">
    <citation type="journal article" date="2021" name="IMA Fungus">
        <title>Genomic characterization of three marine fungi, including Emericellopsis atlantica sp. nov. with signatures of a generalist lifestyle and marine biomass degradation.</title>
        <authorList>
            <person name="Hagestad O.C."/>
            <person name="Hou L."/>
            <person name="Andersen J.H."/>
            <person name="Hansen E.H."/>
            <person name="Altermark B."/>
            <person name="Li C."/>
            <person name="Kuhnert E."/>
            <person name="Cox R.J."/>
            <person name="Crous P.W."/>
            <person name="Spatafora J.W."/>
            <person name="Lail K."/>
            <person name="Amirebrahimi M."/>
            <person name="Lipzen A."/>
            <person name="Pangilinan J."/>
            <person name="Andreopoulos W."/>
            <person name="Hayes R.D."/>
            <person name="Ng V."/>
            <person name="Grigoriev I.V."/>
            <person name="Jackson S.A."/>
            <person name="Sutton T.D.S."/>
            <person name="Dobson A.D.W."/>
            <person name="Rama T."/>
        </authorList>
    </citation>
    <scope>NUCLEOTIDE SEQUENCE</scope>
    <source>
        <strain evidence="2">TRa018bII</strain>
    </source>
</reference>
<sequence length="746" mass="83014">MRMTLLHVVLSSQYPSFKLLTLLIRMWIIDRLTNRSRGRDIRELATGSIELTKGAIDDDSREKLLEQHLKLTRTPKGLTFRHRFQSTLRSMKLALLSHLLIIRSDRERPKMALHQSRRMVLLHTLLHIPPLIGAVVLIVINLVNHFASYRSYDSTGLQFVSKFHELLMQASISAMLLDFIRSQTFDSHLPFGFLFAPTQISTASYLWSLDYWSALTAPEIPRKSRLVTGLLAFFALALAALVGPSSAVAMIPRQISSPRDFHTTELLLEQPPFATFPSALSSDPVFSVPPMPYMFNGLIQTFGIDPQLGSNQKLDWTIVFQDNSTYDSAFPISSMMSVSIQGVESDFPKGVVTLPRSDLRDRMLMQYIRDVVLASNSKIRTHTSAVTYSLEASHTAVSVRCHSQTWLDWNDTTPSVQLPNYNGSGTSDLGPLQDLVGGPGWNWSTVWLPPLQDTMYSKVAITKSFRSLNDIVIITCGVRAAWEPATYEIRGSSDMRTIQSTPSRLGQFLPASPISMSTEWAEKLQFSISESNGWLLDLRPFKSVTKSATDSISTPFEVYLAAVVAQGVSSTYNQTLGPPYNRCTNTEGEVPEDYQLLNVNIAWSDCQRGETCLVEEFDVTSASCNNLNTKLLVSGYGYGVTTISVILSLIVLFLYSTLVFVYIVIVLLLGTTSTALDTTAELVTLALQSGHPKHLGNTSVGIETMATLRAPVGIRVNSEQSLELVFRDDPKQQGRSLTKVEANKEY</sequence>
<feature type="transmembrane region" description="Helical" evidence="1">
    <location>
        <begin position="227"/>
        <end position="251"/>
    </location>
</feature>
<protein>
    <submittedName>
        <fullName evidence="2">Uncharacterized protein</fullName>
    </submittedName>
</protein>
<dbReference type="EMBL" id="MU251609">
    <property type="protein sequence ID" value="KAG9231328.1"/>
    <property type="molecule type" value="Genomic_DNA"/>
</dbReference>
<dbReference type="Proteomes" id="UP000824998">
    <property type="component" value="Unassembled WGS sequence"/>
</dbReference>